<dbReference type="Proteomes" id="UP000199659">
    <property type="component" value="Unassembled WGS sequence"/>
</dbReference>
<protein>
    <submittedName>
        <fullName evidence="2">Uncharacterized protein</fullName>
    </submittedName>
</protein>
<reference evidence="2 3" key="1">
    <citation type="submission" date="2016-10" db="EMBL/GenBank/DDBJ databases">
        <authorList>
            <person name="de Groot N.N."/>
        </authorList>
    </citation>
    <scope>NUCLEOTIDE SEQUENCE [LARGE SCALE GENOMIC DNA]</scope>
    <source>
        <strain evidence="2 3">743A</strain>
    </source>
</reference>
<evidence type="ECO:0000313" key="3">
    <source>
        <dbReference type="Proteomes" id="UP000199659"/>
    </source>
</evidence>
<keyword evidence="1" id="KW-0812">Transmembrane</keyword>
<gene>
    <name evidence="2" type="ORF">SAMN05661086_01643</name>
</gene>
<proteinExistence type="predicted"/>
<evidence type="ECO:0000313" key="2">
    <source>
        <dbReference type="EMBL" id="SFR77759.1"/>
    </source>
</evidence>
<feature type="transmembrane region" description="Helical" evidence="1">
    <location>
        <begin position="92"/>
        <end position="113"/>
    </location>
</feature>
<keyword evidence="1" id="KW-1133">Transmembrane helix</keyword>
<name>A0A1I6JFW8_9FIRM</name>
<dbReference type="AlphaFoldDB" id="A0A1I6JFW8"/>
<dbReference type="STRING" id="37658.SAMN05661086_01643"/>
<feature type="transmembrane region" description="Helical" evidence="1">
    <location>
        <begin position="37"/>
        <end position="58"/>
    </location>
</feature>
<dbReference type="EMBL" id="FOYZ01000005">
    <property type="protein sequence ID" value="SFR77759.1"/>
    <property type="molecule type" value="Genomic_DNA"/>
</dbReference>
<keyword evidence="1" id="KW-0472">Membrane</keyword>
<accession>A0A1I6JFW8</accession>
<dbReference type="RefSeq" id="WP_092560200.1">
    <property type="nucleotide sequence ID" value="NZ_FOYZ01000005.1"/>
</dbReference>
<feature type="transmembrane region" description="Helical" evidence="1">
    <location>
        <begin position="6"/>
        <end position="25"/>
    </location>
</feature>
<keyword evidence="3" id="KW-1185">Reference proteome</keyword>
<evidence type="ECO:0000256" key="1">
    <source>
        <dbReference type="SAM" id="Phobius"/>
    </source>
</evidence>
<feature type="transmembrane region" description="Helical" evidence="1">
    <location>
        <begin position="149"/>
        <end position="170"/>
    </location>
</feature>
<feature type="transmembrane region" description="Helical" evidence="1">
    <location>
        <begin position="125"/>
        <end position="143"/>
    </location>
</feature>
<sequence length="204" mass="24177">MSELLLIIMGFVIFSYAGWNYFCIVQKKQKHCGIMNILLFGTILVLPVIRVCTTQNWYGLVVKNEGRFLVLTMLSFARMFHLEQWNSQISNFAYGSFFSVCVFARMSIMVTDVREKNMADYSDNYMKQLAGNVLLAALLSMLYQQRIIRLYYCVIFYSILVVHLLLACYLQRNLYQIRRRKGDRWLAGRRARMRMVIERRRKNV</sequence>
<organism evidence="2 3">
    <name type="scientific">Anaeromicropila populeti</name>
    <dbReference type="NCBI Taxonomy" id="37658"/>
    <lineage>
        <taxon>Bacteria</taxon>
        <taxon>Bacillati</taxon>
        <taxon>Bacillota</taxon>
        <taxon>Clostridia</taxon>
        <taxon>Lachnospirales</taxon>
        <taxon>Lachnospiraceae</taxon>
        <taxon>Anaeromicropila</taxon>
    </lineage>
</organism>